<evidence type="ECO:0000256" key="3">
    <source>
        <dbReference type="ARBA" id="ARBA00022801"/>
    </source>
</evidence>
<name>A0ABZ3C881_9ACTN</name>
<sequence>MTPLPRARRARPRSPRTPRGRRTLASALLALTCLATVTVPPLAADAAPTTSARERARVDTVPTPTLAWEPCELGECATVRLPLDYDEPGGASVDIAVTRIPARDQSRRLGSLFLNPGGPGASGAAFPLRATEWLGEEVLDRFDLIGMDPRGTNGSTNTQCFPTVARLDRVTGTLVGMSFPVTEAEEKSFVHAARRLAKSCAGFGKEVASAISTAQVARDMDVLRRAVGDEQLTYLGFSYGTYLGQVYANLFPDRVRAIALDGVVDPTAWVGTDATAQTPMSVRMDSATATSKALTEVLRRCAASEACGVPDPQATFDRVAQRLLAGPVTVADPEGAYDVTYQMFITTVIFSLYSDVGAESVPALAAMLDELQSSDLTRDARVDLSRRYSRTAAASLRRAAGYENTLEQVPAIMCTDSRNPRSPAAWDALANTEDTRAPHVGRYWLWNSVYCAGQLWGAHDEDAYAGPFNTVTAHPLLVVGNLYDPATSYEAARSTARLLPRSRLLTSTNWGHTAYGISPCATAHVDAYLLDGVLPAPGTTCDDAHQPFGR</sequence>
<dbReference type="Pfam" id="PF08386">
    <property type="entry name" value="Abhydrolase_4"/>
    <property type="match status" value="1"/>
</dbReference>
<feature type="region of interest" description="Disordered" evidence="4">
    <location>
        <begin position="1"/>
        <end position="20"/>
    </location>
</feature>
<accession>A0ABZ3C881</accession>
<feature type="signal peptide" evidence="5">
    <location>
        <begin position="1"/>
        <end position="43"/>
    </location>
</feature>
<dbReference type="EMBL" id="CP115965">
    <property type="protein sequence ID" value="WZW98426.1"/>
    <property type="molecule type" value="Genomic_DNA"/>
</dbReference>
<dbReference type="InterPro" id="IPR000073">
    <property type="entry name" value="AB_hydrolase_1"/>
</dbReference>
<dbReference type="Pfam" id="PF00561">
    <property type="entry name" value="Abhydrolase_1"/>
    <property type="match status" value="1"/>
</dbReference>
<evidence type="ECO:0000313" key="8">
    <source>
        <dbReference type="EMBL" id="WZW98426.1"/>
    </source>
</evidence>
<dbReference type="GO" id="GO:0016787">
    <property type="term" value="F:hydrolase activity"/>
    <property type="evidence" value="ECO:0007669"/>
    <property type="project" value="UniProtKB-KW"/>
</dbReference>
<keyword evidence="9" id="KW-1185">Reference proteome</keyword>
<feature type="domain" description="Peptidase S33 tripeptidyl aminopeptidase-like C-terminal" evidence="7">
    <location>
        <begin position="438"/>
        <end position="541"/>
    </location>
</feature>
<keyword evidence="3 8" id="KW-0378">Hydrolase</keyword>
<evidence type="ECO:0000256" key="2">
    <source>
        <dbReference type="ARBA" id="ARBA00022729"/>
    </source>
</evidence>
<evidence type="ECO:0000256" key="1">
    <source>
        <dbReference type="ARBA" id="ARBA00010088"/>
    </source>
</evidence>
<evidence type="ECO:0000256" key="5">
    <source>
        <dbReference type="SAM" id="SignalP"/>
    </source>
</evidence>
<protein>
    <submittedName>
        <fullName evidence="8">Alpha/beta fold hydrolase</fullName>
    </submittedName>
</protein>
<evidence type="ECO:0000259" key="6">
    <source>
        <dbReference type="Pfam" id="PF00561"/>
    </source>
</evidence>
<keyword evidence="2 5" id="KW-0732">Signal</keyword>
<comment type="similarity">
    <text evidence="1">Belongs to the peptidase S33 family.</text>
</comment>
<gene>
    <name evidence="8" type="ORF">PCC79_16290</name>
</gene>
<dbReference type="PANTHER" id="PTHR43248:SF29">
    <property type="entry name" value="TRIPEPTIDYL AMINOPEPTIDASE"/>
    <property type="match status" value="1"/>
</dbReference>
<evidence type="ECO:0000259" key="7">
    <source>
        <dbReference type="Pfam" id="PF08386"/>
    </source>
</evidence>
<dbReference type="InterPro" id="IPR013595">
    <property type="entry name" value="Pept_S33_TAP-like_C"/>
</dbReference>
<evidence type="ECO:0000313" key="9">
    <source>
        <dbReference type="Proteomes" id="UP001434337"/>
    </source>
</evidence>
<organism evidence="8 9">
    <name type="scientific">Propioniciclava soli</name>
    <dbReference type="NCBI Taxonomy" id="2775081"/>
    <lineage>
        <taxon>Bacteria</taxon>
        <taxon>Bacillati</taxon>
        <taxon>Actinomycetota</taxon>
        <taxon>Actinomycetes</taxon>
        <taxon>Propionibacteriales</taxon>
        <taxon>Propionibacteriaceae</taxon>
        <taxon>Propioniciclava</taxon>
    </lineage>
</organism>
<dbReference type="RefSeq" id="WP_342372467.1">
    <property type="nucleotide sequence ID" value="NZ_CP115965.1"/>
</dbReference>
<dbReference type="Gene3D" id="3.40.50.1820">
    <property type="entry name" value="alpha/beta hydrolase"/>
    <property type="match status" value="1"/>
</dbReference>
<feature type="chain" id="PRO_5046213594" evidence="5">
    <location>
        <begin position="44"/>
        <end position="550"/>
    </location>
</feature>
<dbReference type="InterPro" id="IPR029058">
    <property type="entry name" value="AB_hydrolase_fold"/>
</dbReference>
<evidence type="ECO:0000256" key="4">
    <source>
        <dbReference type="SAM" id="MobiDB-lite"/>
    </source>
</evidence>
<dbReference type="Proteomes" id="UP001434337">
    <property type="component" value="Chromosome"/>
</dbReference>
<dbReference type="SUPFAM" id="SSF53474">
    <property type="entry name" value="alpha/beta-Hydrolases"/>
    <property type="match status" value="1"/>
</dbReference>
<proteinExistence type="inferred from homology"/>
<dbReference type="InterPro" id="IPR051601">
    <property type="entry name" value="Serine_prot/Carboxylest_S33"/>
</dbReference>
<feature type="domain" description="AB hydrolase-1" evidence="6">
    <location>
        <begin position="112"/>
        <end position="266"/>
    </location>
</feature>
<dbReference type="PANTHER" id="PTHR43248">
    <property type="entry name" value="2-SUCCINYL-6-HYDROXY-2,4-CYCLOHEXADIENE-1-CARBOXYLATE SYNTHASE"/>
    <property type="match status" value="1"/>
</dbReference>
<reference evidence="8 9" key="1">
    <citation type="journal article" date="2023" name="Environ Microbiome">
        <title>A coral-associated actinobacterium mitigates coral bleaching under heat stress.</title>
        <authorList>
            <person name="Li J."/>
            <person name="Zou Y."/>
            <person name="Li Q."/>
            <person name="Zhang J."/>
            <person name="Bourne D.G."/>
            <person name="Lyu Y."/>
            <person name="Liu C."/>
            <person name="Zhang S."/>
        </authorList>
    </citation>
    <scope>NUCLEOTIDE SEQUENCE [LARGE SCALE GENOMIC DNA]</scope>
    <source>
        <strain evidence="8 9">SCSIO 13291</strain>
    </source>
</reference>